<comment type="caution">
    <text evidence="2">The sequence shown here is derived from an EMBL/GenBank/DDBJ whole genome shotgun (WGS) entry which is preliminary data.</text>
</comment>
<evidence type="ECO:0000313" key="2">
    <source>
        <dbReference type="EMBL" id="NYI99140.1"/>
    </source>
</evidence>
<dbReference type="Gene3D" id="1.10.260.40">
    <property type="entry name" value="lambda repressor-like DNA-binding domains"/>
    <property type="match status" value="1"/>
</dbReference>
<dbReference type="PANTHER" id="PTHR35010:SF2">
    <property type="entry name" value="BLL4672 PROTEIN"/>
    <property type="match status" value="1"/>
</dbReference>
<dbReference type="CDD" id="cd00093">
    <property type="entry name" value="HTH_XRE"/>
    <property type="match status" value="1"/>
</dbReference>
<dbReference type="SMART" id="SM00530">
    <property type="entry name" value="HTH_XRE"/>
    <property type="match status" value="1"/>
</dbReference>
<dbReference type="InterPro" id="IPR041413">
    <property type="entry name" value="MLTR_LBD"/>
</dbReference>
<dbReference type="GO" id="GO:0003677">
    <property type="term" value="F:DNA binding"/>
    <property type="evidence" value="ECO:0007669"/>
    <property type="project" value="InterPro"/>
</dbReference>
<evidence type="ECO:0000313" key="3">
    <source>
        <dbReference type="Proteomes" id="UP000575985"/>
    </source>
</evidence>
<dbReference type="InterPro" id="IPR001387">
    <property type="entry name" value="Cro/C1-type_HTH"/>
</dbReference>
<accession>A0A853BVY3</accession>
<dbReference type="EMBL" id="JACCFO010000001">
    <property type="protein sequence ID" value="NYI99140.1"/>
    <property type="molecule type" value="Genomic_DNA"/>
</dbReference>
<reference evidence="2 3" key="1">
    <citation type="submission" date="2020-07" db="EMBL/GenBank/DDBJ databases">
        <title>Sequencing the genomes of 1000 actinobacteria strains.</title>
        <authorList>
            <person name="Klenk H.-P."/>
        </authorList>
    </citation>
    <scope>NUCLEOTIDE SEQUENCE [LARGE SCALE GENOMIC DNA]</scope>
    <source>
        <strain evidence="2 3">DSM 45927</strain>
    </source>
</reference>
<dbReference type="Proteomes" id="UP000575985">
    <property type="component" value="Unassembled WGS sequence"/>
</dbReference>
<name>A0A853BVY3_9ACTN</name>
<feature type="domain" description="HTH cro/C1-type" evidence="1">
    <location>
        <begin position="36"/>
        <end position="83"/>
    </location>
</feature>
<keyword evidence="3" id="KW-1185">Reference proteome</keyword>
<dbReference type="Pfam" id="PF13560">
    <property type="entry name" value="HTH_31"/>
    <property type="match status" value="1"/>
</dbReference>
<dbReference type="PANTHER" id="PTHR35010">
    <property type="entry name" value="BLL4672 PROTEIN-RELATED"/>
    <property type="match status" value="1"/>
</dbReference>
<sequence length="276" mass="31263">MDPCTELRDFLRSRRAAIQPCGTVGVRHSGRRRVPGLRREEVAELAGVSPDYYLRLEQGRNTTVSVPVLNAVARVLRLTDVERAHLIRLARPADDRVPLELPERVMPGLHDMLSRIGGTPAYVVGRATGVLAWNTRAAEVFTDFARIPESERNMARIMFLTPLGAEMFPDWTAKAISVVSYLRMSRAYYPDDRELRALVAELEEKSPEFRRLRDLQRVDEKTHGRYRISGRGGPDFTLAYRGLRLPEAPRQTLIVYFPETEAPDRLHPPGARPRGG</sequence>
<organism evidence="2 3">
    <name type="scientific">Streptomonospora nanhaiensis</name>
    <dbReference type="NCBI Taxonomy" id="1323731"/>
    <lineage>
        <taxon>Bacteria</taxon>
        <taxon>Bacillati</taxon>
        <taxon>Actinomycetota</taxon>
        <taxon>Actinomycetes</taxon>
        <taxon>Streptosporangiales</taxon>
        <taxon>Nocardiopsidaceae</taxon>
        <taxon>Streptomonospora</taxon>
    </lineage>
</organism>
<protein>
    <submittedName>
        <fullName evidence="2">Transcriptional regulator with XRE-family HTH domain</fullName>
    </submittedName>
</protein>
<dbReference type="RefSeq" id="WP_179770172.1">
    <property type="nucleotide sequence ID" value="NZ_JACCFO010000001.1"/>
</dbReference>
<proteinExistence type="predicted"/>
<gene>
    <name evidence="2" type="ORF">HNR12_005417</name>
</gene>
<dbReference type="SUPFAM" id="SSF47413">
    <property type="entry name" value="lambda repressor-like DNA-binding domains"/>
    <property type="match status" value="1"/>
</dbReference>
<dbReference type="Pfam" id="PF17765">
    <property type="entry name" value="MLTR_LBD"/>
    <property type="match status" value="1"/>
</dbReference>
<dbReference type="Gene3D" id="3.30.450.180">
    <property type="match status" value="1"/>
</dbReference>
<dbReference type="PROSITE" id="PS50943">
    <property type="entry name" value="HTH_CROC1"/>
    <property type="match status" value="1"/>
</dbReference>
<evidence type="ECO:0000259" key="1">
    <source>
        <dbReference type="PROSITE" id="PS50943"/>
    </source>
</evidence>
<dbReference type="AlphaFoldDB" id="A0A853BVY3"/>
<dbReference type="InterPro" id="IPR010982">
    <property type="entry name" value="Lambda_DNA-bd_dom_sf"/>
</dbReference>